<sequence length="529" mass="61313">MEITDRFRVIHHLIIINTVKLHPIGRSSQDLDRNSTPVNARLLWDTALSKLSITDTSIDVEIQKDLMKELRSRTANLLMFKHLQLLDEGFAHLRDHLPVRIFKFSMNPLLYQIRVELAPEFVKQGVNPNSLTSNDKRKIMKQVTKLISWLLHINISVLRNLQTTGIMSSNRKLVDWIFKNIFEPQNSLPVIGRFSGQDIQAFTKGKEFGPIQQILITLLSSSLSSSREPQTAVMIISHYYENECPEVSRALKSGQLPDLRSLTIQSTRSNSRIGRGLDEGSSWIQELGNFPVRSLEQLPESLKPKVCNQDPLKGRIGMKLRPRKQELSGHIMEIFSQRKCYMSQSFSFKFHDSKFPVMIVRKNESDQGRKYGWVWLCNTNNQMPLPKITVLRRLKRFMTHLNMCDAALLIHMKNIKLQIGFEFHPLLINWIHEVLFDVNQNKLPLLGDFILEGRTSINSFSPSDFNVIQIFLIHLITSKNPHMRNFQVALSVFGYWLKNMSGMIYGQLFKNDQEYWDIMTKIIDPDLED</sequence>
<reference evidence="1 2" key="1">
    <citation type="submission" date="2015-08" db="EMBL/GenBank/DDBJ databases">
        <title>Next Generation Sequencing and Analysis of the Genome of Puccinia sorghi L Schw, the Causal Agent of Maize Common Rust.</title>
        <authorList>
            <person name="Rochi L."/>
            <person name="Burguener G."/>
            <person name="Darino M."/>
            <person name="Turjanski A."/>
            <person name="Kreff E."/>
            <person name="Dieguez M.J."/>
            <person name="Sacco F."/>
        </authorList>
    </citation>
    <scope>NUCLEOTIDE SEQUENCE [LARGE SCALE GENOMIC DNA]</scope>
    <source>
        <strain evidence="1 2">RO10H11247</strain>
    </source>
</reference>
<keyword evidence="2" id="KW-1185">Reference proteome</keyword>
<proteinExistence type="predicted"/>
<dbReference type="EMBL" id="LAVV01007634">
    <property type="protein sequence ID" value="KNZ55296.1"/>
    <property type="molecule type" value="Genomic_DNA"/>
</dbReference>
<dbReference type="AlphaFoldDB" id="A0A0L6V3G3"/>
<dbReference type="Proteomes" id="UP000037035">
    <property type="component" value="Unassembled WGS sequence"/>
</dbReference>
<protein>
    <submittedName>
        <fullName evidence="1">Uncharacterized protein</fullName>
    </submittedName>
</protein>
<evidence type="ECO:0000313" key="2">
    <source>
        <dbReference type="Proteomes" id="UP000037035"/>
    </source>
</evidence>
<evidence type="ECO:0000313" key="1">
    <source>
        <dbReference type="EMBL" id="KNZ55296.1"/>
    </source>
</evidence>
<comment type="caution">
    <text evidence="1">The sequence shown here is derived from an EMBL/GenBank/DDBJ whole genome shotgun (WGS) entry which is preliminary data.</text>
</comment>
<accession>A0A0L6V3G3</accession>
<gene>
    <name evidence="1" type="ORF">VP01_2719g4</name>
</gene>
<dbReference type="OrthoDB" id="2495444at2759"/>
<organism evidence="1 2">
    <name type="scientific">Puccinia sorghi</name>
    <dbReference type="NCBI Taxonomy" id="27349"/>
    <lineage>
        <taxon>Eukaryota</taxon>
        <taxon>Fungi</taxon>
        <taxon>Dikarya</taxon>
        <taxon>Basidiomycota</taxon>
        <taxon>Pucciniomycotina</taxon>
        <taxon>Pucciniomycetes</taxon>
        <taxon>Pucciniales</taxon>
        <taxon>Pucciniaceae</taxon>
        <taxon>Puccinia</taxon>
    </lineage>
</organism>
<dbReference type="VEuPathDB" id="FungiDB:VP01_2719g4"/>
<name>A0A0L6V3G3_9BASI</name>